<keyword evidence="14" id="KW-0175">Coiled coil</keyword>
<evidence type="ECO:0000256" key="7">
    <source>
        <dbReference type="ARBA" id="ARBA00022664"/>
    </source>
</evidence>
<evidence type="ECO:0000259" key="20">
    <source>
        <dbReference type="PROSITE" id="PS52044"/>
    </source>
</evidence>
<dbReference type="EC" id="3.1.3.16" evidence="5"/>
<evidence type="ECO:0000256" key="12">
    <source>
        <dbReference type="ARBA" id="ARBA00022912"/>
    </source>
</evidence>
<reference evidence="21" key="1">
    <citation type="submission" date="2023-03" db="EMBL/GenBank/DDBJ databases">
        <title>Mating type loci evolution in Malassezia.</title>
        <authorList>
            <person name="Coelho M.A."/>
        </authorList>
    </citation>
    <scope>NUCLEOTIDE SEQUENCE</scope>
    <source>
        <strain evidence="21">CBS 10434</strain>
    </source>
</reference>
<dbReference type="GO" id="GO:0004519">
    <property type="term" value="F:endonuclease activity"/>
    <property type="evidence" value="ECO:0007669"/>
    <property type="project" value="UniProtKB-KW"/>
</dbReference>
<dbReference type="GO" id="GO:0005737">
    <property type="term" value="C:cytoplasm"/>
    <property type="evidence" value="ECO:0007669"/>
    <property type="project" value="UniProtKB-SubCell"/>
</dbReference>
<evidence type="ECO:0000256" key="8">
    <source>
        <dbReference type="ARBA" id="ARBA00022722"/>
    </source>
</evidence>
<evidence type="ECO:0000256" key="16">
    <source>
        <dbReference type="ARBA" id="ARBA00047761"/>
    </source>
</evidence>
<evidence type="ECO:0000256" key="11">
    <source>
        <dbReference type="ARBA" id="ARBA00022801"/>
    </source>
</evidence>
<feature type="compositionally biased region" description="Pro residues" evidence="19">
    <location>
        <begin position="205"/>
        <end position="218"/>
    </location>
</feature>
<dbReference type="PANTHER" id="PTHR16036:SF2">
    <property type="entry name" value="TRNA ENDONUCLEASE ANKZF1"/>
    <property type="match status" value="1"/>
</dbReference>
<gene>
    <name evidence="21" type="ORF">MCAP1_000125</name>
</gene>
<dbReference type="Proteomes" id="UP001220961">
    <property type="component" value="Chromosome 1"/>
</dbReference>
<comment type="subcellular location">
    <subcellularLocation>
        <location evidence="2">Cytoplasm</location>
    </subcellularLocation>
    <subcellularLocation>
        <location evidence="1">Nucleus</location>
    </subcellularLocation>
</comment>
<dbReference type="EMBL" id="CP119908">
    <property type="protein sequence ID" value="WFD17914.1"/>
    <property type="molecule type" value="Genomic_DNA"/>
</dbReference>
<evidence type="ECO:0000256" key="1">
    <source>
        <dbReference type="ARBA" id="ARBA00004123"/>
    </source>
</evidence>
<protein>
    <recommendedName>
        <fullName evidence="5">protein-serine/threonine phosphatase</fullName>
        <ecNumber evidence="5">3.1.3.16</ecNumber>
    </recommendedName>
</protein>
<evidence type="ECO:0000256" key="19">
    <source>
        <dbReference type="SAM" id="MobiDB-lite"/>
    </source>
</evidence>
<dbReference type="GO" id="GO:0004722">
    <property type="term" value="F:protein serine/threonine phosphatase activity"/>
    <property type="evidence" value="ECO:0007669"/>
    <property type="project" value="UniProtKB-EC"/>
</dbReference>
<feature type="region of interest" description="Disordered" evidence="19">
    <location>
        <begin position="655"/>
        <end position="683"/>
    </location>
</feature>
<dbReference type="InterPro" id="IPR041175">
    <property type="entry name" value="VLRF1/Vms1"/>
</dbReference>
<dbReference type="InterPro" id="IPR006811">
    <property type="entry name" value="RNA_pol_II_suA"/>
</dbReference>
<sequence length="894" mass="97708">MSCGTGSAVRLPGPSIDKPNIYAFGTPYEVMFQDLLNKDPKLYEANGLLPMLDRNRRIKTAPERWHESRRVADVVITCEERCFDSVCEDLLSRRHELNRPVHIINIEIKDNHEEAQTASKAILALAERIERARDLDEDMDDILEEQQQAFSALRAVSSHARAVERAAPSSGARPLLQAPLYAFDLPEALRASLVVRAADDEAPAPSAPPAPAAAPPGAAPAAGSVGVPACSLCPGCSSFRSVAEQRSHVRSLWHRFNLVLRQHAARGAQGALEPVSHEQLEQMCASLERPDDDEEDMDELSALLQQLDVREGTGDDEAARTVKSVQDALRSPLVWYETPAQSQTVLEQTQLGLYRDMLLAASGSAAADGARVPSLDVLAAPRLEVRPGTHGWAGKRVQGTHQVSRTMQMQVLDGAGLVPWLAPEDVAASDDDATSSSSETETSEDDEYQAIPSAPLPPLRLWTFIMMGGGYFAAATVALNVHSPPLSDRARARGTKPTRSVLMLAHKTFQRYTTRRKQGGAQSMQDASGRHAKSAGANLRRYGEAQLKADIHDLLDRRAWRELIQRSEHVWVRTSMRAAHGVLWQWPEHATSPLDEKQANGTLSHIPIATQRPTLAEIVRVFWELTRVKVAHLSSAELAAQDEAHRDAIARALRQNAAQHGPKAAPPAPPKAPQVKKDEREARHRTRLERLVAMVRKGRLDALAQWLARHEAMLGEDAGAVPPAYEHAAPIDRPLPAWWRASEARGASQAPINLLQVAAAADQVEILHYLLVERRADPTLPLGRDDGAHRTAYDLCGSKSARAVFRRLMAEQPDWYRWDEMGPGGARVPSALTADMEEAQASKARSRRAAMREKMRERDAKAEADAAAKAAAPAAPAAPVAAPKSGPQRLGATH</sequence>
<dbReference type="GO" id="GO:0005634">
    <property type="term" value="C:nucleus"/>
    <property type="evidence" value="ECO:0007669"/>
    <property type="project" value="UniProtKB-SubCell"/>
</dbReference>
<accession>A0AAF0E3U7</accession>
<evidence type="ECO:0000256" key="17">
    <source>
        <dbReference type="ARBA" id="ARBA00048336"/>
    </source>
</evidence>
<dbReference type="InterPro" id="IPR047139">
    <property type="entry name" value="ANKZ1/VMS1"/>
</dbReference>
<feature type="compositionally biased region" description="Low complexity" evidence="19">
    <location>
        <begin position="867"/>
        <end position="884"/>
    </location>
</feature>
<keyword evidence="10 18" id="KW-0255">Endonuclease</keyword>
<keyword evidence="6 18" id="KW-0963">Cytoplasm</keyword>
<evidence type="ECO:0000256" key="10">
    <source>
        <dbReference type="ARBA" id="ARBA00022759"/>
    </source>
</evidence>
<keyword evidence="15" id="KW-0539">Nucleus</keyword>
<name>A0AAF0E3U7_9BASI</name>
<evidence type="ECO:0000256" key="4">
    <source>
        <dbReference type="ARBA" id="ARBA00009262"/>
    </source>
</evidence>
<comment type="catalytic activity">
    <reaction evidence="17">
        <text>O-phospho-L-threonyl-[protein] + H2O = L-threonyl-[protein] + phosphate</text>
        <dbReference type="Rhea" id="RHEA:47004"/>
        <dbReference type="Rhea" id="RHEA-COMP:11060"/>
        <dbReference type="Rhea" id="RHEA-COMP:11605"/>
        <dbReference type="ChEBI" id="CHEBI:15377"/>
        <dbReference type="ChEBI" id="CHEBI:30013"/>
        <dbReference type="ChEBI" id="CHEBI:43474"/>
        <dbReference type="ChEBI" id="CHEBI:61977"/>
        <dbReference type="EC" id="3.1.3.16"/>
    </reaction>
</comment>
<evidence type="ECO:0000256" key="9">
    <source>
        <dbReference type="ARBA" id="ARBA00022737"/>
    </source>
</evidence>
<evidence type="ECO:0000256" key="18">
    <source>
        <dbReference type="PROSITE-ProRule" id="PRU01389"/>
    </source>
</evidence>
<evidence type="ECO:0000256" key="6">
    <source>
        <dbReference type="ARBA" id="ARBA00022490"/>
    </source>
</evidence>
<feature type="region of interest" description="Disordered" evidence="19">
    <location>
        <begin position="428"/>
        <end position="452"/>
    </location>
</feature>
<dbReference type="GO" id="GO:0006397">
    <property type="term" value="P:mRNA processing"/>
    <property type="evidence" value="ECO:0007669"/>
    <property type="project" value="UniProtKB-KW"/>
</dbReference>
<evidence type="ECO:0000256" key="15">
    <source>
        <dbReference type="ARBA" id="ARBA00023242"/>
    </source>
</evidence>
<keyword evidence="8 18" id="KW-0540">Nuclease</keyword>
<comment type="similarity">
    <text evidence="4 18">Belongs to the ANKZF1/VMS1 family.</text>
</comment>
<feature type="domain" description="VLRF1" evidence="20">
    <location>
        <begin position="458"/>
        <end position="628"/>
    </location>
</feature>
<comment type="similarity">
    <text evidence="3">Belongs to the SSU72 phosphatase family.</text>
</comment>
<comment type="domain">
    <text evidence="18">The VLRF1 domain mediates binding to the 60S ribosomal subunit.</text>
</comment>
<dbReference type="PANTHER" id="PTHR16036">
    <property type="entry name" value="ANKYRIN REPEAT AND ZINC FINGER DOMAIN-CONTAINING PROTEIN 1"/>
    <property type="match status" value="1"/>
</dbReference>
<evidence type="ECO:0000256" key="2">
    <source>
        <dbReference type="ARBA" id="ARBA00004496"/>
    </source>
</evidence>
<organism evidence="21 22">
    <name type="scientific">Malassezia caprae</name>
    <dbReference type="NCBI Taxonomy" id="1381934"/>
    <lineage>
        <taxon>Eukaryota</taxon>
        <taxon>Fungi</taxon>
        <taxon>Dikarya</taxon>
        <taxon>Basidiomycota</taxon>
        <taxon>Ustilaginomycotina</taxon>
        <taxon>Malasseziomycetes</taxon>
        <taxon>Malasseziales</taxon>
        <taxon>Malasseziaceae</taxon>
        <taxon>Malassezia</taxon>
    </lineage>
</organism>
<keyword evidence="9" id="KW-0677">Repeat</keyword>
<dbReference type="Pfam" id="PF04722">
    <property type="entry name" value="Ssu72"/>
    <property type="match status" value="1"/>
</dbReference>
<comment type="catalytic activity">
    <reaction evidence="16">
        <text>O-phospho-L-seryl-[protein] + H2O = L-seryl-[protein] + phosphate</text>
        <dbReference type="Rhea" id="RHEA:20629"/>
        <dbReference type="Rhea" id="RHEA-COMP:9863"/>
        <dbReference type="Rhea" id="RHEA-COMP:11604"/>
        <dbReference type="ChEBI" id="CHEBI:15377"/>
        <dbReference type="ChEBI" id="CHEBI:29999"/>
        <dbReference type="ChEBI" id="CHEBI:43474"/>
        <dbReference type="ChEBI" id="CHEBI:83421"/>
        <dbReference type="EC" id="3.1.3.16"/>
    </reaction>
</comment>
<evidence type="ECO:0000256" key="14">
    <source>
        <dbReference type="ARBA" id="ARBA00023054"/>
    </source>
</evidence>
<feature type="active site" evidence="18">
    <location>
        <position position="522"/>
    </location>
</feature>
<keyword evidence="7" id="KW-0507">mRNA processing</keyword>
<evidence type="ECO:0000256" key="3">
    <source>
        <dbReference type="ARBA" id="ARBA00008978"/>
    </source>
</evidence>
<keyword evidence="11 18" id="KW-0378">Hydrolase</keyword>
<dbReference type="Gene3D" id="3.40.50.2300">
    <property type="match status" value="1"/>
</dbReference>
<evidence type="ECO:0000256" key="13">
    <source>
        <dbReference type="ARBA" id="ARBA00023043"/>
    </source>
</evidence>
<feature type="region of interest" description="Disordered" evidence="19">
    <location>
        <begin position="200"/>
        <end position="221"/>
    </location>
</feature>
<keyword evidence="13" id="KW-0040">ANK repeat</keyword>
<feature type="compositionally biased region" description="Basic and acidic residues" evidence="19">
    <location>
        <begin position="850"/>
        <end position="866"/>
    </location>
</feature>
<keyword evidence="12" id="KW-0904">Protein phosphatase</keyword>
<evidence type="ECO:0000256" key="5">
    <source>
        <dbReference type="ARBA" id="ARBA00013081"/>
    </source>
</evidence>
<dbReference type="GO" id="GO:0036503">
    <property type="term" value="P:ERAD pathway"/>
    <property type="evidence" value="ECO:0007669"/>
    <property type="project" value="TreeGrafter"/>
</dbReference>
<feature type="region of interest" description="Disordered" evidence="19">
    <location>
        <begin position="836"/>
        <end position="894"/>
    </location>
</feature>
<keyword evidence="22" id="KW-1185">Reference proteome</keyword>
<proteinExistence type="inferred from homology"/>
<evidence type="ECO:0000313" key="22">
    <source>
        <dbReference type="Proteomes" id="UP001220961"/>
    </source>
</evidence>
<dbReference type="AlphaFoldDB" id="A0AAF0E3U7"/>
<dbReference type="Pfam" id="PF18826">
    <property type="entry name" value="bVLRF1"/>
    <property type="match status" value="1"/>
</dbReference>
<evidence type="ECO:0000313" key="21">
    <source>
        <dbReference type="EMBL" id="WFD17914.1"/>
    </source>
</evidence>
<dbReference type="PROSITE" id="PS52044">
    <property type="entry name" value="VLRF1"/>
    <property type="match status" value="1"/>
</dbReference>